<dbReference type="AlphaFoldDB" id="A0A1F6N2Q1"/>
<sequence length="725" mass="81506">MIPSLEIKEFFTPGKTLDKAHVILHITEPNAPHERERGVLFALFELTRGTVGLIENCQKIIEYIEERYYSREEKSESVLEHILQAVNREYRTILSQYQTELSCVVGTINDGEIQLSYHGKPTAVVFFHHNNEIATLPVIEEENNAELFFSELISGTIGTRDFFYAATPHTLNYFPLDRIAKLVNDRPVREVANHIQKVLSEIGSDYSFGGLLTQILHIRPNSSKLAPEKIEHLGSEASLNHLANATHETAETLSPPLFGDVKKTLQKIKDSPSRFAHLRSGSSAKSDSTKDHVLIIIGRSMVMAIQSLARICVGIGRSIFNFFFWLYRLIKNRNSRLKEINQARLKLNNCRRTIVGLPTATKVIATSLLLIGLIFLSSLVYLRIYEYQTAAKTKIINLIQAIIDKKDAAEASLAYEDKAKAQILIDEAQALLNQLPNDSNTEKNKQGELNAILLSVRDKLRNEHRVTPELIANLSIVNGENHAEKLTLSDTTLIAFGSNDPSWYFINIATNAVEGKLHESMNGLIEASPTNEGDLIVFRSQTGELGVFDTKTQTLTKKNISFPANDAIISTMEIYNRKLYVIDSINKKIYRHNQTQNGYDQGALWSRSGESRLGGVVSMSIDGDLYALKDNGEVRKWYRGEEQAFNLAAVDPTMDSAEKISVPEDGDEIFILDNKKRRILVFDKNGVFREQIVSDSFKNPTGMTITNKGKTIFILDNGTVYRVSR</sequence>
<reference evidence="2 3" key="1">
    <citation type="journal article" date="2016" name="Nat. Commun.">
        <title>Thousands of microbial genomes shed light on interconnected biogeochemical processes in an aquifer system.</title>
        <authorList>
            <person name="Anantharaman K."/>
            <person name="Brown C.T."/>
            <person name="Hug L.A."/>
            <person name="Sharon I."/>
            <person name="Castelle C.J."/>
            <person name="Probst A.J."/>
            <person name="Thomas B.C."/>
            <person name="Singh A."/>
            <person name="Wilkins M.J."/>
            <person name="Karaoz U."/>
            <person name="Brodie E.L."/>
            <person name="Williams K.H."/>
            <person name="Hubbard S.S."/>
            <person name="Banfield J.F."/>
        </authorList>
    </citation>
    <scope>NUCLEOTIDE SEQUENCE [LARGE SCALE GENOMIC DNA]</scope>
</reference>
<dbReference type="InterPro" id="IPR011042">
    <property type="entry name" value="6-blade_b-propeller_TolB-like"/>
</dbReference>
<dbReference type="Proteomes" id="UP000177040">
    <property type="component" value="Unassembled WGS sequence"/>
</dbReference>
<dbReference type="SUPFAM" id="SSF101898">
    <property type="entry name" value="NHL repeat"/>
    <property type="match status" value="1"/>
</dbReference>
<name>A0A1F6N2Q1_9BACT</name>
<keyword evidence="1" id="KW-0812">Transmembrane</keyword>
<dbReference type="Gene3D" id="2.120.10.30">
    <property type="entry name" value="TolB, C-terminal domain"/>
    <property type="match status" value="1"/>
</dbReference>
<keyword evidence="1" id="KW-0472">Membrane</keyword>
<comment type="caution">
    <text evidence="2">The sequence shown here is derived from an EMBL/GenBank/DDBJ whole genome shotgun (WGS) entry which is preliminary data.</text>
</comment>
<dbReference type="EMBL" id="MFQH01000017">
    <property type="protein sequence ID" value="OGH78152.1"/>
    <property type="molecule type" value="Genomic_DNA"/>
</dbReference>
<evidence type="ECO:0008006" key="4">
    <source>
        <dbReference type="Google" id="ProtNLM"/>
    </source>
</evidence>
<gene>
    <name evidence="2" type="ORF">A2983_03710</name>
</gene>
<evidence type="ECO:0000313" key="3">
    <source>
        <dbReference type="Proteomes" id="UP000177040"/>
    </source>
</evidence>
<accession>A0A1F6N2Q1</accession>
<feature type="transmembrane region" description="Helical" evidence="1">
    <location>
        <begin position="308"/>
        <end position="327"/>
    </location>
</feature>
<proteinExistence type="predicted"/>
<evidence type="ECO:0000313" key="2">
    <source>
        <dbReference type="EMBL" id="OGH78152.1"/>
    </source>
</evidence>
<evidence type="ECO:0000256" key="1">
    <source>
        <dbReference type="SAM" id="Phobius"/>
    </source>
</evidence>
<keyword evidence="1" id="KW-1133">Transmembrane helix</keyword>
<organism evidence="2 3">
    <name type="scientific">Candidatus Magasanikbacteria bacterium RIFCSPLOWO2_01_FULL_40_15</name>
    <dbReference type="NCBI Taxonomy" id="1798686"/>
    <lineage>
        <taxon>Bacteria</taxon>
        <taxon>Candidatus Magasanikiibacteriota</taxon>
    </lineage>
</organism>
<feature type="transmembrane region" description="Helical" evidence="1">
    <location>
        <begin position="363"/>
        <end position="384"/>
    </location>
</feature>
<protein>
    <recommendedName>
        <fullName evidence="4">PPM-type phosphatase domain-containing protein</fullName>
    </recommendedName>
</protein>